<dbReference type="FunFam" id="1.10.510.10:FF:000358">
    <property type="entry name" value="Putative leucine-rich repeat receptor-like serine/threonine-protein kinase"/>
    <property type="match status" value="1"/>
</dbReference>
<keyword evidence="7" id="KW-0808">Transferase</keyword>
<sequence>MEVIIKVIIKELQNELYLQELSAATNSLSTIFSATDSFSTILSATNNLSKENLITEDASGKLYKGQLLHDGNLINFTVRRLDCMYGHGEELQTEISMLKSLKHKNIISVLGHYDENDEKIVIYEQAFHGTLHRHLSNPTLTWFQRLQICLGVADALSYIHYDVIHCDINSSKVILDENWKPKIYGFELSTKYPQSWRHRLLYSRYFGTNNLTPKYDVYSFGVLMFEVLCGRKPMITSYGVEEELDKIIDPILRRQMDKQSLELFTDLAYKCLDRRLMQRPTMDHILKELAEVLELQNRHSNLEHSEAAYEGISSINLKMDLWEIPLSKIRQATKNFDKAYFVGGGAYGVVYKAELDVIDVQGLASTEWKYRDELPKIRKTVAIKSYFHRADEQGRQAFLTEIELLTCCKHPNIVTFVGFSREAYEMILVYEYAHNGSLSDFFRSGNIITLTWAQRIQICLDIAHGISYLHTDMEGKPRIIHRDIKSDNIVLDENLIAKVSDFSLSEFTAMEQQASSIHTQNIAGTKVYIDPEYMKTSKYTRESDIYSFGVVLFEVLSGSLAYDPIYIRENDMGLAPIARRRFNEGTLKELIDPNLTEEENDHCFTVNGGPNQASFDTFSQIAYECLSETQAKRPRIEGVIKELQTALKLQGETVVLSRFRLSDIVLATENFAETYCIGLDTNGTVYKAELDQFSTNSSLATEEKKNGEPSKKHTTVVIKRITNRKGGQGKQEFLEEIDMCTSYKHPNIVTLCGFCDEDDEMILVYDHDSNRSLDDYLKSVDKMDNFTWAHRLHMCLEIARGLSHLHTKLANPQRVIHNDIKSVNILLDEKWGAKIAYSGISKLHKAKQEVDMKVYEDPEYEITHNLETKSDIYSFGVVLFEIFCGRVAYDPLYIVENQNGLAPIACQCSDDGTIERIMDPKLKEETDDNISTANMLIFQQNTGPNQDSLDTFLKIAFQCLGEAAERPTMEVVIEELERALSFLDPSVEFR</sequence>
<dbReference type="PROSITE" id="PS00108">
    <property type="entry name" value="PROTEIN_KINASE_ST"/>
    <property type="match status" value="2"/>
</dbReference>
<evidence type="ECO:0000256" key="6">
    <source>
        <dbReference type="ARBA" id="ARBA00022614"/>
    </source>
</evidence>
<dbReference type="PANTHER" id="PTHR27003:SF471">
    <property type="entry name" value="VASCULAR ENDOTHELIAL GROWTH FACTOR RECEPTOR 2 (VEGFR2)-RELATED"/>
    <property type="match status" value="1"/>
</dbReference>
<evidence type="ECO:0000256" key="4">
    <source>
        <dbReference type="ARBA" id="ARBA00022527"/>
    </source>
</evidence>
<evidence type="ECO:0000256" key="15">
    <source>
        <dbReference type="ARBA" id="ARBA00023136"/>
    </source>
</evidence>
<evidence type="ECO:0000259" key="20">
    <source>
        <dbReference type="PROSITE" id="PS50011"/>
    </source>
</evidence>
<evidence type="ECO:0000313" key="22">
    <source>
        <dbReference type="Proteomes" id="UP000215914"/>
    </source>
</evidence>
<gene>
    <name evidence="21" type="ORF">HannXRQ_Chr14g0439871</name>
</gene>
<dbReference type="SMART" id="SM00220">
    <property type="entry name" value="S_TKc"/>
    <property type="match status" value="3"/>
</dbReference>
<evidence type="ECO:0000256" key="13">
    <source>
        <dbReference type="ARBA" id="ARBA00022840"/>
    </source>
</evidence>
<keyword evidence="9" id="KW-0732">Signal</keyword>
<dbReference type="InterPro" id="IPR011009">
    <property type="entry name" value="Kinase-like_dom_sf"/>
</dbReference>
<dbReference type="GO" id="GO:0004672">
    <property type="term" value="F:protein kinase activity"/>
    <property type="evidence" value="ECO:0000318"/>
    <property type="project" value="GO_Central"/>
</dbReference>
<evidence type="ECO:0000256" key="12">
    <source>
        <dbReference type="ARBA" id="ARBA00022777"/>
    </source>
</evidence>
<evidence type="ECO:0000256" key="10">
    <source>
        <dbReference type="ARBA" id="ARBA00022737"/>
    </source>
</evidence>
<evidence type="ECO:0000256" key="16">
    <source>
        <dbReference type="ARBA" id="ARBA00023170"/>
    </source>
</evidence>
<dbReference type="EC" id="2.7.11.1" evidence="2"/>
<keyword evidence="17" id="KW-0325">Glycoprotein</keyword>
<dbReference type="InterPro" id="IPR001245">
    <property type="entry name" value="Ser-Thr/Tyr_kinase_cat_dom"/>
</dbReference>
<dbReference type="InterPro" id="IPR008271">
    <property type="entry name" value="Ser/Thr_kinase_AS"/>
</dbReference>
<keyword evidence="10" id="KW-0677">Repeat</keyword>
<dbReference type="AlphaFoldDB" id="A0A251SH63"/>
<keyword evidence="8" id="KW-0812">Transmembrane</keyword>
<dbReference type="PANTHER" id="PTHR27003">
    <property type="entry name" value="OS07G0166700 PROTEIN"/>
    <property type="match status" value="1"/>
</dbReference>
<accession>A0A251SH63</accession>
<feature type="domain" description="Protein kinase" evidence="20">
    <location>
        <begin position="336"/>
        <end position="647"/>
    </location>
</feature>
<dbReference type="Proteomes" id="UP000215914">
    <property type="component" value="Chromosome 14"/>
</dbReference>
<feature type="domain" description="Protein kinase" evidence="20">
    <location>
        <begin position="671"/>
        <end position="983"/>
    </location>
</feature>
<comment type="catalytic activity">
    <reaction evidence="19">
        <text>L-seryl-[protein] + ATP = O-phospho-L-seryl-[protein] + ADP + H(+)</text>
        <dbReference type="Rhea" id="RHEA:17989"/>
        <dbReference type="Rhea" id="RHEA-COMP:9863"/>
        <dbReference type="Rhea" id="RHEA-COMP:11604"/>
        <dbReference type="ChEBI" id="CHEBI:15378"/>
        <dbReference type="ChEBI" id="CHEBI:29999"/>
        <dbReference type="ChEBI" id="CHEBI:30616"/>
        <dbReference type="ChEBI" id="CHEBI:83421"/>
        <dbReference type="ChEBI" id="CHEBI:456216"/>
        <dbReference type="EC" id="2.7.11.1"/>
    </reaction>
</comment>
<feature type="domain" description="Protein kinase" evidence="20">
    <location>
        <begin position="48"/>
        <end position="302"/>
    </location>
</feature>
<dbReference type="SUPFAM" id="SSF56112">
    <property type="entry name" value="Protein kinase-like (PK-like)"/>
    <property type="match status" value="3"/>
</dbReference>
<dbReference type="GO" id="GO:0004674">
    <property type="term" value="F:protein serine/threonine kinase activity"/>
    <property type="evidence" value="ECO:0007669"/>
    <property type="project" value="UniProtKB-KW"/>
</dbReference>
<dbReference type="Gene3D" id="3.30.200.20">
    <property type="entry name" value="Phosphorylase Kinase, domain 1"/>
    <property type="match status" value="3"/>
</dbReference>
<evidence type="ECO:0000256" key="8">
    <source>
        <dbReference type="ARBA" id="ARBA00022692"/>
    </source>
</evidence>
<keyword evidence="16" id="KW-0675">Receptor</keyword>
<keyword evidence="22" id="KW-1185">Reference proteome</keyword>
<evidence type="ECO:0000256" key="11">
    <source>
        <dbReference type="ARBA" id="ARBA00022741"/>
    </source>
</evidence>
<dbReference type="InParanoid" id="A0A251SH63"/>
<evidence type="ECO:0000256" key="3">
    <source>
        <dbReference type="ARBA" id="ARBA00022475"/>
    </source>
</evidence>
<comment type="subcellular location">
    <subcellularLocation>
        <location evidence="1">Cell membrane</location>
        <topology evidence="1">Single-pass membrane protein</topology>
    </subcellularLocation>
</comment>
<evidence type="ECO:0000256" key="17">
    <source>
        <dbReference type="ARBA" id="ARBA00023180"/>
    </source>
</evidence>
<keyword evidence="6" id="KW-0433">Leucine-rich repeat</keyword>
<keyword evidence="3" id="KW-1003">Cell membrane</keyword>
<dbReference type="PROSITE" id="PS50011">
    <property type="entry name" value="PROTEIN_KINASE_DOM"/>
    <property type="match status" value="3"/>
</dbReference>
<keyword evidence="11" id="KW-0547">Nucleotide-binding</keyword>
<dbReference type="Gene3D" id="1.10.510.10">
    <property type="entry name" value="Transferase(Phosphotransferase) domain 1"/>
    <property type="match status" value="3"/>
</dbReference>
<comment type="catalytic activity">
    <reaction evidence="18">
        <text>L-threonyl-[protein] + ATP = O-phospho-L-threonyl-[protein] + ADP + H(+)</text>
        <dbReference type="Rhea" id="RHEA:46608"/>
        <dbReference type="Rhea" id="RHEA-COMP:11060"/>
        <dbReference type="Rhea" id="RHEA-COMP:11605"/>
        <dbReference type="ChEBI" id="CHEBI:15378"/>
        <dbReference type="ChEBI" id="CHEBI:30013"/>
        <dbReference type="ChEBI" id="CHEBI:30616"/>
        <dbReference type="ChEBI" id="CHEBI:61977"/>
        <dbReference type="ChEBI" id="CHEBI:456216"/>
        <dbReference type="EC" id="2.7.11.1"/>
    </reaction>
</comment>
<keyword evidence="13" id="KW-0067">ATP-binding</keyword>
<dbReference type="EMBL" id="CM007903">
    <property type="protein sequence ID" value="OTF97911.1"/>
    <property type="molecule type" value="Genomic_DNA"/>
</dbReference>
<evidence type="ECO:0000313" key="21">
    <source>
        <dbReference type="EMBL" id="OTF97911.1"/>
    </source>
</evidence>
<evidence type="ECO:0000256" key="1">
    <source>
        <dbReference type="ARBA" id="ARBA00004162"/>
    </source>
</evidence>
<keyword evidence="5" id="KW-0597">Phosphoprotein</keyword>
<proteinExistence type="predicted"/>
<evidence type="ECO:0000256" key="9">
    <source>
        <dbReference type="ARBA" id="ARBA00022729"/>
    </source>
</evidence>
<reference evidence="22" key="1">
    <citation type="journal article" date="2017" name="Nature">
        <title>The sunflower genome provides insights into oil metabolism, flowering and Asterid evolution.</title>
        <authorList>
            <person name="Badouin H."/>
            <person name="Gouzy J."/>
            <person name="Grassa C.J."/>
            <person name="Murat F."/>
            <person name="Staton S.E."/>
            <person name="Cottret L."/>
            <person name="Lelandais-Briere C."/>
            <person name="Owens G.L."/>
            <person name="Carrere S."/>
            <person name="Mayjonade B."/>
            <person name="Legrand L."/>
            <person name="Gill N."/>
            <person name="Kane N.C."/>
            <person name="Bowers J.E."/>
            <person name="Hubner S."/>
            <person name="Bellec A."/>
            <person name="Berard A."/>
            <person name="Berges H."/>
            <person name="Blanchet N."/>
            <person name="Boniface M.C."/>
            <person name="Brunel D."/>
            <person name="Catrice O."/>
            <person name="Chaidir N."/>
            <person name="Claudel C."/>
            <person name="Donnadieu C."/>
            <person name="Faraut T."/>
            <person name="Fievet G."/>
            <person name="Helmstetter N."/>
            <person name="King M."/>
            <person name="Knapp S.J."/>
            <person name="Lai Z."/>
            <person name="Le Paslier M.C."/>
            <person name="Lippi Y."/>
            <person name="Lorenzon L."/>
            <person name="Mandel J.R."/>
            <person name="Marage G."/>
            <person name="Marchand G."/>
            <person name="Marquand E."/>
            <person name="Bret-Mestries E."/>
            <person name="Morien E."/>
            <person name="Nambeesan S."/>
            <person name="Nguyen T."/>
            <person name="Pegot-Espagnet P."/>
            <person name="Pouilly N."/>
            <person name="Raftis F."/>
            <person name="Sallet E."/>
            <person name="Schiex T."/>
            <person name="Thomas J."/>
            <person name="Vandecasteele C."/>
            <person name="Vares D."/>
            <person name="Vear F."/>
            <person name="Vautrin S."/>
            <person name="Crespi M."/>
            <person name="Mangin B."/>
            <person name="Burke J.M."/>
            <person name="Salse J."/>
            <person name="Munos S."/>
            <person name="Vincourt P."/>
            <person name="Rieseberg L.H."/>
            <person name="Langlade N.B."/>
        </authorList>
    </citation>
    <scope>NUCLEOTIDE SEQUENCE [LARGE SCALE GENOMIC DNA]</scope>
    <source>
        <strain evidence="22">cv. SF193</strain>
    </source>
</reference>
<evidence type="ECO:0000256" key="2">
    <source>
        <dbReference type="ARBA" id="ARBA00012513"/>
    </source>
</evidence>
<organism evidence="21 22">
    <name type="scientific">Helianthus annuus</name>
    <name type="common">Common sunflower</name>
    <dbReference type="NCBI Taxonomy" id="4232"/>
    <lineage>
        <taxon>Eukaryota</taxon>
        <taxon>Viridiplantae</taxon>
        <taxon>Streptophyta</taxon>
        <taxon>Embryophyta</taxon>
        <taxon>Tracheophyta</taxon>
        <taxon>Spermatophyta</taxon>
        <taxon>Magnoliopsida</taxon>
        <taxon>eudicotyledons</taxon>
        <taxon>Gunneridae</taxon>
        <taxon>Pentapetalae</taxon>
        <taxon>asterids</taxon>
        <taxon>campanulids</taxon>
        <taxon>Asterales</taxon>
        <taxon>Asteraceae</taxon>
        <taxon>Asteroideae</taxon>
        <taxon>Heliantheae alliance</taxon>
        <taxon>Heliantheae</taxon>
        <taxon>Helianthus</taxon>
    </lineage>
</organism>
<evidence type="ECO:0000256" key="19">
    <source>
        <dbReference type="ARBA" id="ARBA00048679"/>
    </source>
</evidence>
<name>A0A251SH63_HELAN</name>
<keyword evidence="14" id="KW-1133">Transmembrane helix</keyword>
<dbReference type="InterPro" id="IPR000719">
    <property type="entry name" value="Prot_kinase_dom"/>
</dbReference>
<keyword evidence="4" id="KW-0723">Serine/threonine-protein kinase</keyword>
<dbReference type="InterPro" id="IPR045272">
    <property type="entry name" value="ANXUR1/2-like"/>
</dbReference>
<dbReference type="GO" id="GO:0004714">
    <property type="term" value="F:transmembrane receptor protein tyrosine kinase activity"/>
    <property type="evidence" value="ECO:0007669"/>
    <property type="project" value="InterPro"/>
</dbReference>
<evidence type="ECO:0000256" key="14">
    <source>
        <dbReference type="ARBA" id="ARBA00022989"/>
    </source>
</evidence>
<evidence type="ECO:0000256" key="18">
    <source>
        <dbReference type="ARBA" id="ARBA00047899"/>
    </source>
</evidence>
<dbReference type="GO" id="GO:0005524">
    <property type="term" value="F:ATP binding"/>
    <property type="evidence" value="ECO:0007669"/>
    <property type="project" value="UniProtKB-KW"/>
</dbReference>
<dbReference type="Pfam" id="PF07714">
    <property type="entry name" value="PK_Tyr_Ser-Thr"/>
    <property type="match status" value="3"/>
</dbReference>
<dbReference type="GO" id="GO:0005886">
    <property type="term" value="C:plasma membrane"/>
    <property type="evidence" value="ECO:0000318"/>
    <property type="project" value="GO_Central"/>
</dbReference>
<evidence type="ECO:0000256" key="7">
    <source>
        <dbReference type="ARBA" id="ARBA00022679"/>
    </source>
</evidence>
<keyword evidence="15" id="KW-0472">Membrane</keyword>
<evidence type="ECO:0000256" key="5">
    <source>
        <dbReference type="ARBA" id="ARBA00022553"/>
    </source>
</evidence>
<protein>
    <recommendedName>
        <fullName evidence="2">non-specific serine/threonine protein kinase</fullName>
        <ecNumber evidence="2">2.7.11.1</ecNumber>
    </recommendedName>
</protein>
<keyword evidence="12" id="KW-0418">Kinase</keyword>